<dbReference type="Proteomes" id="UP000030765">
    <property type="component" value="Unassembled WGS sequence"/>
</dbReference>
<dbReference type="EnsemblMetazoa" id="ASIC010930-RA">
    <property type="protein sequence ID" value="ASIC010930-PA"/>
    <property type="gene ID" value="ASIC010930"/>
</dbReference>
<dbReference type="EMBL" id="KE525235">
    <property type="protein sequence ID" value="KFB43151.1"/>
    <property type="molecule type" value="Genomic_DNA"/>
</dbReference>
<accession>A0A084VYV7</accession>
<protein>
    <submittedName>
        <fullName evidence="1 2">TetR family transcriptional regulator</fullName>
    </submittedName>
</protein>
<evidence type="ECO:0000313" key="3">
    <source>
        <dbReference type="Proteomes" id="UP000030765"/>
    </source>
</evidence>
<reference evidence="2" key="2">
    <citation type="submission" date="2020-05" db="UniProtKB">
        <authorList>
            <consortium name="EnsemblMetazoa"/>
        </authorList>
    </citation>
    <scope>IDENTIFICATION</scope>
</reference>
<keyword evidence="3" id="KW-1185">Reference proteome</keyword>
<dbReference type="EMBL" id="ATLV01018499">
    <property type="status" value="NOT_ANNOTATED_CDS"/>
    <property type="molecule type" value="Genomic_DNA"/>
</dbReference>
<name>A0A084VYV7_ANOSI</name>
<reference evidence="1 3" key="1">
    <citation type="journal article" date="2014" name="BMC Genomics">
        <title>Genome sequence of Anopheles sinensis provides insight into genetics basis of mosquito competence for malaria parasites.</title>
        <authorList>
            <person name="Zhou D."/>
            <person name="Zhang D."/>
            <person name="Ding G."/>
            <person name="Shi L."/>
            <person name="Hou Q."/>
            <person name="Ye Y."/>
            <person name="Xu Y."/>
            <person name="Zhou H."/>
            <person name="Xiong C."/>
            <person name="Li S."/>
            <person name="Yu J."/>
            <person name="Hong S."/>
            <person name="Yu X."/>
            <person name="Zou P."/>
            <person name="Chen C."/>
            <person name="Chang X."/>
            <person name="Wang W."/>
            <person name="Lv Y."/>
            <person name="Sun Y."/>
            <person name="Ma L."/>
            <person name="Shen B."/>
            <person name="Zhu C."/>
        </authorList>
    </citation>
    <scope>NUCLEOTIDE SEQUENCE [LARGE SCALE GENOMIC DNA]</scope>
</reference>
<dbReference type="VEuPathDB" id="VectorBase:ASIC010930"/>
<sequence length="82" mass="9477">MHATENAVVVTELKYLLARVLNWRMQNGLHIRTKPKIDRVSILGGQCLRAREAVARSDLEPVPIESVNLIRDPFKRRVSRHH</sequence>
<evidence type="ECO:0000313" key="1">
    <source>
        <dbReference type="EMBL" id="KFB43151.1"/>
    </source>
</evidence>
<organism evidence="1">
    <name type="scientific">Anopheles sinensis</name>
    <name type="common">Mosquito</name>
    <dbReference type="NCBI Taxonomy" id="74873"/>
    <lineage>
        <taxon>Eukaryota</taxon>
        <taxon>Metazoa</taxon>
        <taxon>Ecdysozoa</taxon>
        <taxon>Arthropoda</taxon>
        <taxon>Hexapoda</taxon>
        <taxon>Insecta</taxon>
        <taxon>Pterygota</taxon>
        <taxon>Neoptera</taxon>
        <taxon>Endopterygota</taxon>
        <taxon>Diptera</taxon>
        <taxon>Nematocera</taxon>
        <taxon>Culicoidea</taxon>
        <taxon>Culicidae</taxon>
        <taxon>Anophelinae</taxon>
        <taxon>Anopheles</taxon>
    </lineage>
</organism>
<gene>
    <name evidence="1" type="ORF">ZHAS_00010930</name>
</gene>
<dbReference type="AlphaFoldDB" id="A0A084VYV7"/>
<proteinExistence type="predicted"/>
<evidence type="ECO:0000313" key="2">
    <source>
        <dbReference type="EnsemblMetazoa" id="ASIC010930-PA"/>
    </source>
</evidence>